<comment type="caution">
    <text evidence="1">The sequence shown here is derived from an EMBL/GenBank/DDBJ whole genome shotgun (WGS) entry which is preliminary data.</text>
</comment>
<organism evidence="1 2">
    <name type="scientific">Nonomuraea phyllanthi</name>
    <dbReference type="NCBI Taxonomy" id="2219224"/>
    <lineage>
        <taxon>Bacteria</taxon>
        <taxon>Bacillati</taxon>
        <taxon>Actinomycetota</taxon>
        <taxon>Actinomycetes</taxon>
        <taxon>Streptosporangiales</taxon>
        <taxon>Streptosporangiaceae</taxon>
        <taxon>Nonomuraea</taxon>
    </lineage>
</organism>
<proteinExistence type="predicted"/>
<dbReference type="EMBL" id="VDLX02000005">
    <property type="protein sequence ID" value="KAB8194719.1"/>
    <property type="molecule type" value="Genomic_DNA"/>
</dbReference>
<protein>
    <submittedName>
        <fullName evidence="1">Uncharacterized protein</fullName>
    </submittedName>
</protein>
<reference evidence="1 2" key="1">
    <citation type="submission" date="2019-10" db="EMBL/GenBank/DDBJ databases">
        <title>Nonomuraea sp. nov., isolated from Phyllanthus amarus.</title>
        <authorList>
            <person name="Klykleung N."/>
            <person name="Tanasupawat S."/>
        </authorList>
    </citation>
    <scope>NUCLEOTIDE SEQUENCE [LARGE SCALE GENOMIC DNA]</scope>
    <source>
        <strain evidence="1 2">PA1-10</strain>
    </source>
</reference>
<dbReference type="OrthoDB" id="3823611at2"/>
<dbReference type="AlphaFoldDB" id="A0A5C4WM95"/>
<evidence type="ECO:0000313" key="1">
    <source>
        <dbReference type="EMBL" id="KAB8194719.1"/>
    </source>
</evidence>
<sequence>MLTASRTTPAGWTLRAAVSAHAVAIAGQPVFAGVYLSGDYAGLGLHAAGADVATSIGYLQVIAAIVVWVRLRQAWPFVATMAVVAAETVQYFAGLDGALWLHLPLGVTTVVAVVVQFIDVWRRPLVREGAGRA</sequence>
<accession>A0A5P9YSJ6</accession>
<name>A0A5C4WM95_9ACTN</name>
<dbReference type="RefSeq" id="WP_139631312.1">
    <property type="nucleotide sequence ID" value="NZ_CP045572.1"/>
</dbReference>
<gene>
    <name evidence="1" type="ORF">FH608_016205</name>
</gene>
<keyword evidence="2" id="KW-1185">Reference proteome</keyword>
<accession>A0A5C4WM95</accession>
<evidence type="ECO:0000313" key="2">
    <source>
        <dbReference type="Proteomes" id="UP000312512"/>
    </source>
</evidence>
<dbReference type="Proteomes" id="UP000312512">
    <property type="component" value="Unassembled WGS sequence"/>
</dbReference>